<evidence type="ECO:0000313" key="2">
    <source>
        <dbReference type="EMBL" id="CAI2366745.1"/>
    </source>
</evidence>
<dbReference type="AlphaFoldDB" id="A0AAD1XA66"/>
<sequence>MKPQTWSIDQDKKNDECNWDCIPEEPSPMQPPHSCCIYKKRNTLLLNKGRIKKKDIHTFREQRRSVNEEISSVFNSPSQTNAYTCTNKSSMLANLYPHAKSSFIDHPDHLSKHEETKCKRSRKKKYIRRNRCISIPRKNTADPMMQFGAKRYKTKSLKRAKHKISKEKKPSTMTFKPLN</sequence>
<reference evidence="2" key="1">
    <citation type="submission" date="2023-07" db="EMBL/GenBank/DDBJ databases">
        <authorList>
            <consortium name="AG Swart"/>
            <person name="Singh M."/>
            <person name="Singh A."/>
            <person name="Seah K."/>
            <person name="Emmerich C."/>
        </authorList>
    </citation>
    <scope>NUCLEOTIDE SEQUENCE</scope>
    <source>
        <strain evidence="2">DP1</strain>
    </source>
</reference>
<proteinExistence type="predicted"/>
<comment type="caution">
    <text evidence="2">The sequence shown here is derived from an EMBL/GenBank/DDBJ whole genome shotgun (WGS) entry which is preliminary data.</text>
</comment>
<dbReference type="Proteomes" id="UP001295684">
    <property type="component" value="Unassembled WGS sequence"/>
</dbReference>
<evidence type="ECO:0000256" key="1">
    <source>
        <dbReference type="SAM" id="MobiDB-lite"/>
    </source>
</evidence>
<feature type="region of interest" description="Disordered" evidence="1">
    <location>
        <begin position="154"/>
        <end position="179"/>
    </location>
</feature>
<gene>
    <name evidence="2" type="ORF">ECRASSUSDP1_LOCUS8018</name>
</gene>
<organism evidence="2 3">
    <name type="scientific">Euplotes crassus</name>
    <dbReference type="NCBI Taxonomy" id="5936"/>
    <lineage>
        <taxon>Eukaryota</taxon>
        <taxon>Sar</taxon>
        <taxon>Alveolata</taxon>
        <taxon>Ciliophora</taxon>
        <taxon>Intramacronucleata</taxon>
        <taxon>Spirotrichea</taxon>
        <taxon>Hypotrichia</taxon>
        <taxon>Euplotida</taxon>
        <taxon>Euplotidae</taxon>
        <taxon>Moneuplotes</taxon>
    </lineage>
</organism>
<keyword evidence="3" id="KW-1185">Reference proteome</keyword>
<accession>A0AAD1XA66</accession>
<dbReference type="EMBL" id="CAMPGE010007827">
    <property type="protein sequence ID" value="CAI2366745.1"/>
    <property type="molecule type" value="Genomic_DNA"/>
</dbReference>
<evidence type="ECO:0000313" key="3">
    <source>
        <dbReference type="Proteomes" id="UP001295684"/>
    </source>
</evidence>
<protein>
    <submittedName>
        <fullName evidence="2">Uncharacterized protein</fullName>
    </submittedName>
</protein>
<feature type="compositionally biased region" description="Basic residues" evidence="1">
    <location>
        <begin position="154"/>
        <end position="166"/>
    </location>
</feature>
<name>A0AAD1XA66_EUPCR</name>